<dbReference type="InterPro" id="IPR021139">
    <property type="entry name" value="NYN"/>
</dbReference>
<reference evidence="2 3" key="1">
    <citation type="submission" date="2016-11" db="EMBL/GenBank/DDBJ databases">
        <title>Draft Genome Sequences of Nine Cyanobacterial Strains from Diverse Habitats.</title>
        <authorList>
            <person name="Zhu T."/>
            <person name="Hou S."/>
            <person name="Lu X."/>
            <person name="Hess W.R."/>
        </authorList>
    </citation>
    <scope>NUCLEOTIDE SEQUENCE [LARGE SCALE GENOMIC DNA]</scope>
    <source>
        <strain evidence="2 3">NIES-30</strain>
    </source>
</reference>
<dbReference type="RefSeq" id="WP_073608728.1">
    <property type="nucleotide sequence ID" value="NZ_MRCG01000008.1"/>
</dbReference>
<comment type="caution">
    <text evidence="2">The sequence shown here is derived from an EMBL/GenBank/DDBJ whole genome shotgun (WGS) entry which is preliminary data.</text>
</comment>
<dbReference type="Pfam" id="PF01936">
    <property type="entry name" value="NYN"/>
    <property type="match status" value="1"/>
</dbReference>
<name>A0A1U7J534_9CYAN</name>
<evidence type="ECO:0000313" key="2">
    <source>
        <dbReference type="EMBL" id="OKH47769.1"/>
    </source>
</evidence>
<dbReference type="GO" id="GO:0004540">
    <property type="term" value="F:RNA nuclease activity"/>
    <property type="evidence" value="ECO:0007669"/>
    <property type="project" value="InterPro"/>
</dbReference>
<dbReference type="STRING" id="549789.NIES30_12365"/>
<evidence type="ECO:0000313" key="3">
    <source>
        <dbReference type="Proteomes" id="UP000185557"/>
    </source>
</evidence>
<dbReference type="InterPro" id="IPR047140">
    <property type="entry name" value="LabA"/>
</dbReference>
<gene>
    <name evidence="2" type="ORF">NIES30_12365</name>
</gene>
<feature type="domain" description="NYN" evidence="1">
    <location>
        <begin position="93"/>
        <end position="182"/>
    </location>
</feature>
<dbReference type="PANTHER" id="PTHR35458:SF8">
    <property type="entry name" value="SLR0650 PROTEIN"/>
    <property type="match status" value="1"/>
</dbReference>
<dbReference type="AlphaFoldDB" id="A0A1U7J534"/>
<dbReference type="OrthoDB" id="461172at2"/>
<evidence type="ECO:0000259" key="1">
    <source>
        <dbReference type="Pfam" id="PF01936"/>
    </source>
</evidence>
<organism evidence="2 3">
    <name type="scientific">Phormidium tenue NIES-30</name>
    <dbReference type="NCBI Taxonomy" id="549789"/>
    <lineage>
        <taxon>Bacteria</taxon>
        <taxon>Bacillati</taxon>
        <taxon>Cyanobacteriota</taxon>
        <taxon>Cyanophyceae</taxon>
        <taxon>Oscillatoriophycideae</taxon>
        <taxon>Oscillatoriales</taxon>
        <taxon>Oscillatoriaceae</taxon>
        <taxon>Phormidium</taxon>
    </lineage>
</organism>
<keyword evidence="3" id="KW-1185">Reference proteome</keyword>
<dbReference type="Proteomes" id="UP000185557">
    <property type="component" value="Unassembled WGS sequence"/>
</dbReference>
<dbReference type="Gene3D" id="3.40.50.1010">
    <property type="entry name" value="5'-nuclease"/>
    <property type="match status" value="1"/>
</dbReference>
<dbReference type="EMBL" id="MRCG01000008">
    <property type="protein sequence ID" value="OKH47769.1"/>
    <property type="molecule type" value="Genomic_DNA"/>
</dbReference>
<sequence>MFHKVLGFADGENLTLRYQEMVENGCIPTDEVFHIPDLVVWHPKITEQYYCDFTRLSFYQTVVGAEEQLDWYRQEISKIQFSYSTGGGDSALEGTGSLYPKLFKKAKKGKKTKSVDINLTVDMMRYANDRKFDALLLLSGDGDYLPLVEELTRQGKQVWLAAFSSGLSQRLRFAADDFTDLDKLFFQHNSSAIPLQPSPA</sequence>
<accession>A0A1U7J534</accession>
<protein>
    <recommendedName>
        <fullName evidence="1">NYN domain-containing protein</fullName>
    </recommendedName>
</protein>
<proteinExistence type="predicted"/>
<dbReference type="PANTHER" id="PTHR35458">
    <property type="entry name" value="SLR0755 PROTEIN"/>
    <property type="match status" value="1"/>
</dbReference>